<feature type="transmembrane region" description="Helical" evidence="5">
    <location>
        <begin position="12"/>
        <end position="33"/>
    </location>
</feature>
<evidence type="ECO:0000256" key="5">
    <source>
        <dbReference type="SAM" id="Phobius"/>
    </source>
</evidence>
<reference evidence="10" key="3">
    <citation type="journal article" date="2019" name="Int. J. Syst. Evol. Microbiol.">
        <title>The Global Catalogue of Microorganisms (GCM) 10K type strain sequencing project: providing services to taxonomists for standard genome sequencing and annotation.</title>
        <authorList>
            <consortium name="The Broad Institute Genomics Platform"/>
            <consortium name="The Broad Institute Genome Sequencing Center for Infectious Disease"/>
            <person name="Wu L."/>
            <person name="Ma J."/>
        </authorList>
    </citation>
    <scope>NUCLEOTIDE SEQUENCE [LARGE SCALE GENOMIC DNA]</scope>
    <source>
        <strain evidence="10">KCTC 62575</strain>
    </source>
</reference>
<dbReference type="Proteomes" id="UP001595455">
    <property type="component" value="Unassembled WGS sequence"/>
</dbReference>
<feature type="domain" description="Peptidase S54 rhomboid" evidence="6">
    <location>
        <begin position="40"/>
        <end position="182"/>
    </location>
</feature>
<dbReference type="RefSeq" id="WP_107007594.1">
    <property type="nucleotide sequence ID" value="NZ_JBHRSF010000102.1"/>
</dbReference>
<dbReference type="Pfam" id="PF01694">
    <property type="entry name" value="Rhomboid"/>
    <property type="match status" value="1"/>
</dbReference>
<reference evidence="7" key="1">
    <citation type="journal article" date="2014" name="Int. J. Syst. Evol. Microbiol.">
        <title>Complete genome of a new Firmicutes species belonging to the dominant human colonic microbiota ('Ruminococcus bicirculans') reveals two chromosomes and a selective capacity to utilize plant glucans.</title>
        <authorList>
            <consortium name="NISC Comparative Sequencing Program"/>
            <person name="Wegmann U."/>
            <person name="Louis P."/>
            <person name="Goesmann A."/>
            <person name="Henrissat B."/>
            <person name="Duncan S.H."/>
            <person name="Flint H.J."/>
        </authorList>
    </citation>
    <scope>NUCLEOTIDE SEQUENCE</scope>
    <source>
        <strain evidence="7">KCTC 62575</strain>
    </source>
</reference>
<dbReference type="GO" id="GO:0004252">
    <property type="term" value="F:serine-type endopeptidase activity"/>
    <property type="evidence" value="ECO:0007669"/>
    <property type="project" value="InterPro"/>
</dbReference>
<dbReference type="EMBL" id="JBHRSF010000102">
    <property type="protein sequence ID" value="MFC2997091.1"/>
    <property type="molecule type" value="Genomic_DNA"/>
</dbReference>
<proteinExistence type="predicted"/>
<evidence type="ECO:0000313" key="10">
    <source>
        <dbReference type="Proteomes" id="UP001595455"/>
    </source>
</evidence>
<comment type="subcellular location">
    <subcellularLocation>
        <location evidence="1">Membrane</location>
        <topology evidence="1">Multi-pass membrane protein</topology>
    </subcellularLocation>
</comment>
<keyword evidence="4 5" id="KW-0472">Membrane</keyword>
<gene>
    <name evidence="8" type="primary">rrtA</name>
    <name evidence="7" type="ORF">ACFODO_17895</name>
    <name evidence="8" type="ORF">C9E89_007345</name>
</gene>
<evidence type="ECO:0000313" key="8">
    <source>
        <dbReference type="EMBL" id="RFC84251.1"/>
    </source>
</evidence>
<name>A0A371YS07_9GAMM</name>
<dbReference type="InterPro" id="IPR022764">
    <property type="entry name" value="Peptidase_S54_rhomboid_dom"/>
</dbReference>
<dbReference type="SUPFAM" id="SSF144091">
    <property type="entry name" value="Rhomboid-like"/>
    <property type="match status" value="1"/>
</dbReference>
<dbReference type="InterPro" id="IPR023826">
    <property type="entry name" value="Rhom-like_SP_proteobac"/>
</dbReference>
<keyword evidence="2 5" id="KW-0812">Transmembrane</keyword>
<dbReference type="AlphaFoldDB" id="A0A371YS07"/>
<evidence type="ECO:0000256" key="4">
    <source>
        <dbReference type="ARBA" id="ARBA00023136"/>
    </source>
</evidence>
<comment type="caution">
    <text evidence="8">The sequence shown here is derived from an EMBL/GenBank/DDBJ whole genome shotgun (WGS) entry which is preliminary data.</text>
</comment>
<evidence type="ECO:0000313" key="7">
    <source>
        <dbReference type="EMBL" id="MFC2997091.1"/>
    </source>
</evidence>
<evidence type="ECO:0000256" key="2">
    <source>
        <dbReference type="ARBA" id="ARBA00022692"/>
    </source>
</evidence>
<reference evidence="7" key="4">
    <citation type="submission" date="2024-09" db="EMBL/GenBank/DDBJ databases">
        <authorList>
            <person name="Sun Q."/>
            <person name="Mori K."/>
        </authorList>
    </citation>
    <scope>NUCLEOTIDE SEQUENCE</scope>
    <source>
        <strain evidence="7">KCTC 62575</strain>
    </source>
</reference>
<dbReference type="OrthoDB" id="196054at2"/>
<dbReference type="EMBL" id="PYIX02000008">
    <property type="protein sequence ID" value="RFC84251.1"/>
    <property type="molecule type" value="Genomic_DNA"/>
</dbReference>
<protein>
    <submittedName>
        <fullName evidence="8">Rhombosortase</fullName>
        <ecNumber evidence="8">3.4.21.-</ecNumber>
    </submittedName>
</protein>
<feature type="transmembrane region" description="Helical" evidence="5">
    <location>
        <begin position="166"/>
        <end position="184"/>
    </location>
</feature>
<feature type="transmembrane region" description="Helical" evidence="5">
    <location>
        <begin position="130"/>
        <end position="146"/>
    </location>
</feature>
<feature type="transmembrane region" description="Helical" evidence="5">
    <location>
        <begin position="53"/>
        <end position="71"/>
    </location>
</feature>
<reference evidence="8 9" key="2">
    <citation type="submission" date="2018-08" db="EMBL/GenBank/DDBJ databases">
        <title>The draft genome of Acinetobacter sichuanensis strain WCHAc060041.</title>
        <authorList>
            <person name="Qin J."/>
            <person name="Feng Y."/>
            <person name="Zong Z."/>
        </authorList>
    </citation>
    <scope>NUCLEOTIDE SEQUENCE [LARGE SCALE GENOMIC DNA]</scope>
    <source>
        <strain evidence="8 9">WCHAc060041</strain>
    </source>
</reference>
<dbReference type="GO" id="GO:0016020">
    <property type="term" value="C:membrane"/>
    <property type="evidence" value="ECO:0007669"/>
    <property type="project" value="UniProtKB-SubCell"/>
</dbReference>
<dbReference type="EC" id="3.4.21.-" evidence="8"/>
<dbReference type="Proteomes" id="UP000240957">
    <property type="component" value="Unassembled WGS sequence"/>
</dbReference>
<evidence type="ECO:0000313" key="9">
    <source>
        <dbReference type="Proteomes" id="UP000240957"/>
    </source>
</evidence>
<keyword evidence="8" id="KW-0378">Hydrolase</keyword>
<feature type="transmembrane region" description="Helical" evidence="5">
    <location>
        <begin position="78"/>
        <end position="98"/>
    </location>
</feature>
<dbReference type="InterPro" id="IPR035952">
    <property type="entry name" value="Rhomboid-like_sf"/>
</dbReference>
<evidence type="ECO:0000256" key="3">
    <source>
        <dbReference type="ARBA" id="ARBA00022989"/>
    </source>
</evidence>
<evidence type="ECO:0000256" key="1">
    <source>
        <dbReference type="ARBA" id="ARBA00004141"/>
    </source>
</evidence>
<organism evidence="8 9">
    <name type="scientific">Acinetobacter sichuanensis</name>
    <dbReference type="NCBI Taxonomy" id="2136183"/>
    <lineage>
        <taxon>Bacteria</taxon>
        <taxon>Pseudomonadati</taxon>
        <taxon>Pseudomonadota</taxon>
        <taxon>Gammaproteobacteria</taxon>
        <taxon>Moraxellales</taxon>
        <taxon>Moraxellaceae</taxon>
        <taxon>Acinetobacter</taxon>
    </lineage>
</organism>
<sequence>MNDLQWKKRITLIASCICISACLQIFQAQFIYWRYSFFSEIWRWWTAHWVHVGWIHFLLNIIAFACFPFIFPHIQNRFIIVLLLVLAPLCSLTFYYLYPNIEAYAGLSGILHGLYVAAAFFYLKFRKERNFALLVLFLVMAKLAWENTFGQIGTAQLIGSPVLVEAHLVGAFWGAICAVIYLGYQQIVETNQIKD</sequence>
<dbReference type="Gene3D" id="1.20.1540.10">
    <property type="entry name" value="Rhomboid-like"/>
    <property type="match status" value="1"/>
</dbReference>
<feature type="transmembrane region" description="Helical" evidence="5">
    <location>
        <begin position="104"/>
        <end position="123"/>
    </location>
</feature>
<dbReference type="NCBIfam" id="TIGR03902">
    <property type="entry name" value="rhom_GG_sort"/>
    <property type="match status" value="1"/>
</dbReference>
<evidence type="ECO:0000259" key="6">
    <source>
        <dbReference type="Pfam" id="PF01694"/>
    </source>
</evidence>
<accession>A0A371YS07</accession>
<keyword evidence="3 5" id="KW-1133">Transmembrane helix</keyword>
<keyword evidence="10" id="KW-1185">Reference proteome</keyword>